<evidence type="ECO:0000256" key="6">
    <source>
        <dbReference type="SAM" id="MobiDB-lite"/>
    </source>
</evidence>
<protein>
    <recommendedName>
        <fullName evidence="5">Oxidation resistance protein 1</fullName>
    </recommendedName>
</protein>
<evidence type="ECO:0000313" key="9">
    <source>
        <dbReference type="Proteomes" id="UP000799538"/>
    </source>
</evidence>
<feature type="region of interest" description="Disordered" evidence="6">
    <location>
        <begin position="227"/>
        <end position="303"/>
    </location>
</feature>
<comment type="similarity">
    <text evidence="2">Belongs to the OXR1 family.</text>
</comment>
<organism evidence="8 9">
    <name type="scientific">Elsinoe ampelina</name>
    <dbReference type="NCBI Taxonomy" id="302913"/>
    <lineage>
        <taxon>Eukaryota</taxon>
        <taxon>Fungi</taxon>
        <taxon>Dikarya</taxon>
        <taxon>Ascomycota</taxon>
        <taxon>Pezizomycotina</taxon>
        <taxon>Dothideomycetes</taxon>
        <taxon>Dothideomycetidae</taxon>
        <taxon>Myriangiales</taxon>
        <taxon>Elsinoaceae</taxon>
        <taxon>Elsinoe</taxon>
    </lineage>
</organism>
<evidence type="ECO:0000259" key="7">
    <source>
        <dbReference type="PROSITE" id="PS51886"/>
    </source>
</evidence>
<evidence type="ECO:0000256" key="4">
    <source>
        <dbReference type="ARBA" id="ARBA00037112"/>
    </source>
</evidence>
<dbReference type="PROSITE" id="PS51886">
    <property type="entry name" value="TLDC"/>
    <property type="match status" value="1"/>
</dbReference>
<dbReference type="GO" id="GO:0005634">
    <property type="term" value="C:nucleus"/>
    <property type="evidence" value="ECO:0007669"/>
    <property type="project" value="TreeGrafter"/>
</dbReference>
<dbReference type="AlphaFoldDB" id="A0A6A6G142"/>
<comment type="subcellular location">
    <subcellularLocation>
        <location evidence="1">Mitochondrion</location>
    </subcellularLocation>
</comment>
<dbReference type="Pfam" id="PF07534">
    <property type="entry name" value="TLD"/>
    <property type="match status" value="2"/>
</dbReference>
<proteinExistence type="inferred from homology"/>
<evidence type="ECO:0000256" key="1">
    <source>
        <dbReference type="ARBA" id="ARBA00004173"/>
    </source>
</evidence>
<keyword evidence="9" id="KW-1185">Reference proteome</keyword>
<dbReference type="SMART" id="SM00584">
    <property type="entry name" value="TLDc"/>
    <property type="match status" value="1"/>
</dbReference>
<feature type="domain" description="TLDc" evidence="7">
    <location>
        <begin position="107"/>
        <end position="379"/>
    </location>
</feature>
<comment type="function">
    <text evidence="4">May be involved in protection from oxidative damage.</text>
</comment>
<name>A0A6A6G142_9PEZI</name>
<dbReference type="InterPro" id="IPR006571">
    <property type="entry name" value="TLDc_dom"/>
</dbReference>
<dbReference type="GO" id="GO:0005739">
    <property type="term" value="C:mitochondrion"/>
    <property type="evidence" value="ECO:0007669"/>
    <property type="project" value="UniProtKB-SubCell"/>
</dbReference>
<dbReference type="PANTHER" id="PTHR23354">
    <property type="entry name" value="NUCLEOLAR PROTEIN 7/ESTROGEN RECEPTOR COACTIVATOR-RELATED"/>
    <property type="match status" value="1"/>
</dbReference>
<feature type="compositionally biased region" description="Low complexity" evidence="6">
    <location>
        <begin position="275"/>
        <end position="294"/>
    </location>
</feature>
<evidence type="ECO:0000313" key="8">
    <source>
        <dbReference type="EMBL" id="KAF2219401.1"/>
    </source>
</evidence>
<dbReference type="GO" id="GO:0006979">
    <property type="term" value="P:response to oxidative stress"/>
    <property type="evidence" value="ECO:0007669"/>
    <property type="project" value="TreeGrafter"/>
</dbReference>
<evidence type="ECO:0000256" key="2">
    <source>
        <dbReference type="ARBA" id="ARBA00009540"/>
    </source>
</evidence>
<sequence>MSTEMESPSTSTDSIANTQSSSQTSLLSTFAYPVSYTVSGLLRRIAADEAPTPLARALSANFNGSMHDPDMGAFNPPPARRLSPFQPPPLTPLSLSGFKDSTPHKSRLLNKALAEEIRLLIPPRLQLVDTWKLAYSLEQDGTSLASLYKLLEPFRGKRGGFILTIRDTEGAIFGAYLSDPPHPSPHYYGTGECFLWRCFRLPSLPDLSSLPPPPSEDTTHLGRMTTITSLSPSSSNTSLASLPTTTNPSTRNPSPSPLRHPANINLMDDDAPLGSGTFTPASTAPPSSSNAGATHGHRRRDSHPLRFKAFPYTGENDFTILCGQDFLSVGGGKGKYGLWLDDRMARGASGECETFGNEALSDARGGKFGVLGVEVWVVGGS</sequence>
<dbReference type="PANTHER" id="PTHR23354:SF62">
    <property type="entry name" value="MUSTARD, ISOFORM V"/>
    <property type="match status" value="1"/>
</dbReference>
<dbReference type="Proteomes" id="UP000799538">
    <property type="component" value="Unassembled WGS sequence"/>
</dbReference>
<dbReference type="EMBL" id="ML992516">
    <property type="protein sequence ID" value="KAF2219401.1"/>
    <property type="molecule type" value="Genomic_DNA"/>
</dbReference>
<keyword evidence="3" id="KW-0496">Mitochondrion</keyword>
<evidence type="ECO:0000256" key="3">
    <source>
        <dbReference type="ARBA" id="ARBA00023128"/>
    </source>
</evidence>
<feature type="compositionally biased region" description="Low complexity" evidence="6">
    <location>
        <begin position="227"/>
        <end position="259"/>
    </location>
</feature>
<dbReference type="OrthoDB" id="26679at2759"/>
<evidence type="ECO:0000256" key="5">
    <source>
        <dbReference type="ARBA" id="ARBA00040604"/>
    </source>
</evidence>
<feature type="region of interest" description="Disordered" evidence="6">
    <location>
        <begin position="1"/>
        <end position="20"/>
    </location>
</feature>
<accession>A0A6A6G142</accession>
<reference evidence="9" key="1">
    <citation type="journal article" date="2020" name="Stud. Mycol.">
        <title>101 Dothideomycetes genomes: A test case for predicting lifestyles and emergence of pathogens.</title>
        <authorList>
            <person name="Haridas S."/>
            <person name="Albert R."/>
            <person name="Binder M."/>
            <person name="Bloem J."/>
            <person name="LaButti K."/>
            <person name="Salamov A."/>
            <person name="Andreopoulos B."/>
            <person name="Baker S."/>
            <person name="Barry K."/>
            <person name="Bills G."/>
            <person name="Bluhm B."/>
            <person name="Cannon C."/>
            <person name="Castanera R."/>
            <person name="Culley D."/>
            <person name="Daum C."/>
            <person name="Ezra D."/>
            <person name="Gonzalez J."/>
            <person name="Henrissat B."/>
            <person name="Kuo A."/>
            <person name="Liang C."/>
            <person name="Lipzen A."/>
            <person name="Lutzoni F."/>
            <person name="Magnuson J."/>
            <person name="Mondo S."/>
            <person name="Nolan M."/>
            <person name="Ohm R."/>
            <person name="Pangilinan J."/>
            <person name="Park H.-J."/>
            <person name="Ramirez L."/>
            <person name="Alfaro M."/>
            <person name="Sun H."/>
            <person name="Tritt A."/>
            <person name="Yoshinaga Y."/>
            <person name="Zwiers L.-H."/>
            <person name="Turgeon B."/>
            <person name="Goodwin S."/>
            <person name="Spatafora J."/>
            <person name="Crous P."/>
            <person name="Grigoriev I."/>
        </authorList>
    </citation>
    <scope>NUCLEOTIDE SEQUENCE [LARGE SCALE GENOMIC DNA]</scope>
    <source>
        <strain evidence="9">CECT 20119</strain>
    </source>
</reference>
<gene>
    <name evidence="8" type="ORF">BDZ85DRAFT_268397</name>
</gene>